<dbReference type="InterPro" id="IPR003886">
    <property type="entry name" value="NIDO_dom"/>
</dbReference>
<protein>
    <submittedName>
        <fullName evidence="4">PEP-CTERM sorting domain-containing protein</fullName>
    </submittedName>
</protein>
<dbReference type="Pfam" id="PF07589">
    <property type="entry name" value="PEP-CTERM"/>
    <property type="match status" value="1"/>
</dbReference>
<evidence type="ECO:0000313" key="5">
    <source>
        <dbReference type="Proteomes" id="UP000428328"/>
    </source>
</evidence>
<evidence type="ECO:0000259" key="3">
    <source>
        <dbReference type="Pfam" id="PF07589"/>
    </source>
</evidence>
<feature type="signal peptide" evidence="1">
    <location>
        <begin position="1"/>
        <end position="26"/>
    </location>
</feature>
<sequence>MHKRVGIVCFLALFLAVAGMVTAANAAAVRTGLFDGNVLGANDDGSTGLVNIGFTANFFGNTHSQLYVNNNGNVTFDYALSTYTPYGITGGSLAMLAPFFADVDTRSGNEVTYGQDLLGGLNAFGVNWIDVGYYSQHTDLLNSFQLVLIDRSDIGAGDFDIEFNYDQILWETGDASDGTGGMGGDSAHAGWTNGIGDYYEFAGSGVNGALLDGGAYALTESSNVGVEGRYLFTVRNGAVAPIDPIRPVATPEPSTFLLLGAGLLGLLGIARKRFA</sequence>
<dbReference type="RefSeq" id="WP_158950384.1">
    <property type="nucleotide sequence ID" value="NZ_CP046400.1"/>
</dbReference>
<feature type="domain" description="NIDO" evidence="2">
    <location>
        <begin position="65"/>
        <end position="116"/>
    </location>
</feature>
<feature type="domain" description="Ice-binding protein C-terminal" evidence="3">
    <location>
        <begin position="249"/>
        <end position="272"/>
    </location>
</feature>
<feature type="domain" description="NIDO" evidence="2">
    <location>
        <begin position="122"/>
        <end position="236"/>
    </location>
</feature>
<gene>
    <name evidence="4" type="ORF">GM415_17250</name>
</gene>
<keyword evidence="5" id="KW-1185">Reference proteome</keyword>
<dbReference type="PANTHER" id="PTHR13802">
    <property type="entry name" value="MUCIN 4-RELATED"/>
    <property type="match status" value="1"/>
</dbReference>
<dbReference type="KEGG" id="psel:GM415_17250"/>
<evidence type="ECO:0000256" key="1">
    <source>
        <dbReference type="SAM" id="SignalP"/>
    </source>
</evidence>
<organism evidence="4 5">
    <name type="scientific">Pseudodesulfovibrio cashew</name>
    <dbReference type="NCBI Taxonomy" id="2678688"/>
    <lineage>
        <taxon>Bacteria</taxon>
        <taxon>Pseudomonadati</taxon>
        <taxon>Thermodesulfobacteriota</taxon>
        <taxon>Desulfovibrionia</taxon>
        <taxon>Desulfovibrionales</taxon>
        <taxon>Desulfovibrionaceae</taxon>
    </lineage>
</organism>
<accession>A0A6I6JVQ6</accession>
<dbReference type="GO" id="GO:0007160">
    <property type="term" value="P:cell-matrix adhesion"/>
    <property type="evidence" value="ECO:0007669"/>
    <property type="project" value="InterPro"/>
</dbReference>
<evidence type="ECO:0000313" key="4">
    <source>
        <dbReference type="EMBL" id="QGY41794.1"/>
    </source>
</evidence>
<dbReference type="EMBL" id="CP046400">
    <property type="protein sequence ID" value="QGY41794.1"/>
    <property type="molecule type" value="Genomic_DNA"/>
</dbReference>
<dbReference type="InterPro" id="IPR051495">
    <property type="entry name" value="Epithelial_Barrier/Signaling"/>
</dbReference>
<dbReference type="PANTHER" id="PTHR13802:SF59">
    <property type="entry name" value="SUSHI DOMAIN-CONTAINING PROTEIN 2"/>
    <property type="match status" value="1"/>
</dbReference>
<feature type="chain" id="PRO_5026031709" evidence="1">
    <location>
        <begin position="27"/>
        <end position="275"/>
    </location>
</feature>
<proteinExistence type="predicted"/>
<dbReference type="Proteomes" id="UP000428328">
    <property type="component" value="Chromosome"/>
</dbReference>
<dbReference type="NCBIfam" id="TIGR02595">
    <property type="entry name" value="PEP_CTERM"/>
    <property type="match status" value="1"/>
</dbReference>
<dbReference type="InterPro" id="IPR013424">
    <property type="entry name" value="Ice-binding_C"/>
</dbReference>
<dbReference type="AlphaFoldDB" id="A0A6I6JVQ6"/>
<dbReference type="Pfam" id="PF06119">
    <property type="entry name" value="NIDO"/>
    <property type="match status" value="2"/>
</dbReference>
<name>A0A6I6JVQ6_9BACT</name>
<keyword evidence="1" id="KW-0732">Signal</keyword>
<evidence type="ECO:0000259" key="2">
    <source>
        <dbReference type="Pfam" id="PF06119"/>
    </source>
</evidence>
<reference evidence="4 5" key="1">
    <citation type="submission" date="2019-11" db="EMBL/GenBank/DDBJ databases">
        <authorList>
            <person name="Zheng R.K."/>
            <person name="Sun C.M."/>
        </authorList>
    </citation>
    <scope>NUCLEOTIDE SEQUENCE [LARGE SCALE GENOMIC DNA]</scope>
    <source>
        <strain evidence="4 5">SRB007</strain>
    </source>
</reference>